<accession>A0A2V5I6F3</accession>
<proteinExistence type="predicted"/>
<evidence type="ECO:0000313" key="3">
    <source>
        <dbReference type="Proteomes" id="UP000248817"/>
    </source>
</evidence>
<organism evidence="2 3">
    <name type="scientific">Aspergillus indologenus CBS 114.80</name>
    <dbReference type="NCBI Taxonomy" id="1450541"/>
    <lineage>
        <taxon>Eukaryota</taxon>
        <taxon>Fungi</taxon>
        <taxon>Dikarya</taxon>
        <taxon>Ascomycota</taxon>
        <taxon>Pezizomycotina</taxon>
        <taxon>Eurotiomycetes</taxon>
        <taxon>Eurotiomycetidae</taxon>
        <taxon>Eurotiales</taxon>
        <taxon>Aspergillaceae</taxon>
        <taxon>Aspergillus</taxon>
        <taxon>Aspergillus subgen. Circumdati</taxon>
    </lineage>
</organism>
<dbReference type="InterPro" id="IPR023213">
    <property type="entry name" value="CAT-like_dom_sf"/>
</dbReference>
<protein>
    <submittedName>
        <fullName evidence="2">Uncharacterized protein</fullName>
    </submittedName>
</protein>
<dbReference type="InterPro" id="IPR036388">
    <property type="entry name" value="WH-like_DNA-bd_sf"/>
</dbReference>
<keyword evidence="3" id="KW-1185">Reference proteome</keyword>
<sequence length="617" mass="68986">MLENSELAPPTFTPFPLTPLDHLLPRLHMTCFPYLATKSPAEDASILKDGIELLVAQNPILAGDVCPTSRPEGKANRFEVRPPTELSLKEYPLVQTRVHAQEYFYRQKTVRSHRVTGDDLGQAKYRPVPLDAVNQERAPGLRWQLNVFEDGIVIGICFHHLFVDAMGVYIILRSLSACCQGLKHPRQLALQPIDIDCRKRIIEMGQRTESMPGTRRVDIFPSMNTALDVTVGRISCQLVTVPFEVMSRLRDACQTITTDLLSSVAEDGDPSSSQAPPIFSDSDVAAALMWLCWARSRYHHPELRPQPDETSMILMIELRQRGVLPLNYIGNAVAPVAASAPLSPAVNSPAKATTDSHHTSSEKYRQIPGLSTYDLALLADLTLRAYKASVGVNEEYIRGLVREKYISRDWQSYYPSEGQFLYSNMRLLNTSGLNFGKKLGNIVRLETLDFRTNGQLFVHIYGGQEPSKLTNLNRTDLLSTYPDKILIPCIRPQKAPPASLIPTMTRGKEITPQLRSRICELHSIGWGARKISRVHPELSLSGIKYTIRKEKDRVNCVTQPRPGRPTKLSEDQRALIRAMVEADPAVKSADLLEAVGNVITKRSLQRLLNEKGMGLRG</sequence>
<dbReference type="PANTHER" id="PTHR31642">
    <property type="entry name" value="TRICHOTHECENE 3-O-ACETYLTRANSFERASE"/>
    <property type="match status" value="1"/>
</dbReference>
<gene>
    <name evidence="2" type="ORF">BP00DRAFT_414835</name>
</gene>
<evidence type="ECO:0000313" key="2">
    <source>
        <dbReference type="EMBL" id="PYI32259.1"/>
    </source>
</evidence>
<dbReference type="Gene3D" id="1.10.10.10">
    <property type="entry name" value="Winged helix-like DNA-binding domain superfamily/Winged helix DNA-binding domain"/>
    <property type="match status" value="1"/>
</dbReference>
<name>A0A2V5I6F3_9EURO</name>
<dbReference type="Gene3D" id="3.30.559.10">
    <property type="entry name" value="Chloramphenicol acetyltransferase-like domain"/>
    <property type="match status" value="2"/>
</dbReference>
<evidence type="ECO:0000256" key="1">
    <source>
        <dbReference type="ARBA" id="ARBA00022679"/>
    </source>
</evidence>
<dbReference type="Proteomes" id="UP000248817">
    <property type="component" value="Unassembled WGS sequence"/>
</dbReference>
<dbReference type="PANTHER" id="PTHR31642:SF310">
    <property type="entry name" value="FATTY ALCOHOL:CAFFEOYL-COA ACYLTRANSFERASE"/>
    <property type="match status" value="1"/>
</dbReference>
<dbReference type="InterPro" id="IPR050317">
    <property type="entry name" value="Plant_Fungal_Acyltransferase"/>
</dbReference>
<dbReference type="SUPFAM" id="SSF52777">
    <property type="entry name" value="CoA-dependent acyltransferases"/>
    <property type="match status" value="1"/>
</dbReference>
<dbReference type="Pfam" id="PF02458">
    <property type="entry name" value="Transferase"/>
    <property type="match status" value="1"/>
</dbReference>
<dbReference type="AlphaFoldDB" id="A0A2V5I6F3"/>
<dbReference type="GO" id="GO:0016747">
    <property type="term" value="F:acyltransferase activity, transferring groups other than amino-acyl groups"/>
    <property type="evidence" value="ECO:0007669"/>
    <property type="project" value="TreeGrafter"/>
</dbReference>
<keyword evidence="1" id="KW-0808">Transferase</keyword>
<reference evidence="2 3" key="1">
    <citation type="submission" date="2018-02" db="EMBL/GenBank/DDBJ databases">
        <title>The genomes of Aspergillus section Nigri reveals drivers in fungal speciation.</title>
        <authorList>
            <consortium name="DOE Joint Genome Institute"/>
            <person name="Vesth T.C."/>
            <person name="Nybo J."/>
            <person name="Theobald S."/>
            <person name="Brandl J."/>
            <person name="Frisvad J.C."/>
            <person name="Nielsen K.F."/>
            <person name="Lyhne E.K."/>
            <person name="Kogle M.E."/>
            <person name="Kuo A."/>
            <person name="Riley R."/>
            <person name="Clum A."/>
            <person name="Nolan M."/>
            <person name="Lipzen A."/>
            <person name="Salamov A."/>
            <person name="Henrissat B."/>
            <person name="Wiebenga A."/>
            <person name="De vries R.P."/>
            <person name="Grigoriev I.V."/>
            <person name="Mortensen U.H."/>
            <person name="Andersen M.R."/>
            <person name="Baker S.E."/>
        </authorList>
    </citation>
    <scope>NUCLEOTIDE SEQUENCE [LARGE SCALE GENOMIC DNA]</scope>
    <source>
        <strain evidence="2 3">CBS 114.80</strain>
    </source>
</reference>
<dbReference type="EMBL" id="KZ825494">
    <property type="protein sequence ID" value="PYI32259.1"/>
    <property type="molecule type" value="Genomic_DNA"/>
</dbReference>